<dbReference type="InterPro" id="IPR012551">
    <property type="entry name" value="DUF1707_SHOCT-like"/>
</dbReference>
<proteinExistence type="predicted"/>
<evidence type="ECO:0000256" key="2">
    <source>
        <dbReference type="ARBA" id="ARBA00022692"/>
    </source>
</evidence>
<evidence type="ECO:0000313" key="8">
    <source>
        <dbReference type="EMBL" id="OZM70882.1"/>
    </source>
</evidence>
<evidence type="ECO:0000256" key="5">
    <source>
        <dbReference type="SAM" id="Phobius"/>
    </source>
</evidence>
<sequence>MAADPDDSLRIGTNERDEAARALGEHFSEGRLDVDEYELRVAAAIAAATRADMRPLFDDLPDPAPAFLRPPPSAQPPFPPAPYGYPNQPMYPPPMGLAAMPPLPQSHKSKVAAGVLQILLPFGAGRFYTGHAGMAIAQLLVVLFTFGVGAIWPVIDGVILLANGGVDSLGRKLRD</sequence>
<evidence type="ECO:0000256" key="4">
    <source>
        <dbReference type="ARBA" id="ARBA00023136"/>
    </source>
</evidence>
<reference evidence="8 9" key="1">
    <citation type="submission" date="2017-07" db="EMBL/GenBank/DDBJ databases">
        <title>Amycolatopsis antarcticus sp. nov., isolated from the surface of an Antarcticus brown macroalga.</title>
        <authorList>
            <person name="Wang J."/>
            <person name="Leiva S."/>
            <person name="Huang J."/>
            <person name="Huang Y."/>
        </authorList>
    </citation>
    <scope>NUCLEOTIDE SEQUENCE [LARGE SCALE GENOMIC DNA]</scope>
    <source>
        <strain evidence="8 9">AU-G6</strain>
    </source>
</reference>
<feature type="transmembrane region" description="Helical" evidence="5">
    <location>
        <begin position="135"/>
        <end position="162"/>
    </location>
</feature>
<evidence type="ECO:0000313" key="9">
    <source>
        <dbReference type="Proteomes" id="UP000242444"/>
    </source>
</evidence>
<dbReference type="InterPro" id="IPR007829">
    <property type="entry name" value="TM2"/>
</dbReference>
<dbReference type="AlphaFoldDB" id="A0A263CXL6"/>
<dbReference type="GO" id="GO:0016020">
    <property type="term" value="C:membrane"/>
    <property type="evidence" value="ECO:0007669"/>
    <property type="project" value="UniProtKB-SubCell"/>
</dbReference>
<comment type="caution">
    <text evidence="8">The sequence shown here is derived from an EMBL/GenBank/DDBJ whole genome shotgun (WGS) entry which is preliminary data.</text>
</comment>
<keyword evidence="9" id="KW-1185">Reference proteome</keyword>
<dbReference type="InParanoid" id="A0A263CXL6"/>
<comment type="subcellular location">
    <subcellularLocation>
        <location evidence="1">Membrane</location>
        <topology evidence="1">Multi-pass membrane protein</topology>
    </subcellularLocation>
</comment>
<keyword evidence="4 5" id="KW-0472">Membrane</keyword>
<name>A0A263CXL6_9PSEU</name>
<feature type="domain" description="DUF1707" evidence="7">
    <location>
        <begin position="9"/>
        <end position="61"/>
    </location>
</feature>
<dbReference type="Pfam" id="PF05154">
    <property type="entry name" value="TM2"/>
    <property type="match status" value="1"/>
</dbReference>
<dbReference type="EMBL" id="NKYE01000017">
    <property type="protein sequence ID" value="OZM70882.1"/>
    <property type="molecule type" value="Genomic_DNA"/>
</dbReference>
<dbReference type="RefSeq" id="WP_094865046.1">
    <property type="nucleotide sequence ID" value="NZ_NKYE01000017.1"/>
</dbReference>
<evidence type="ECO:0000259" key="7">
    <source>
        <dbReference type="Pfam" id="PF08044"/>
    </source>
</evidence>
<keyword evidence="3 5" id="KW-1133">Transmembrane helix</keyword>
<dbReference type="Proteomes" id="UP000242444">
    <property type="component" value="Unassembled WGS sequence"/>
</dbReference>
<protein>
    <submittedName>
        <fullName evidence="8">Uncharacterized protein</fullName>
    </submittedName>
</protein>
<dbReference type="Pfam" id="PF08044">
    <property type="entry name" value="DUF1707"/>
    <property type="match status" value="1"/>
</dbReference>
<evidence type="ECO:0000256" key="3">
    <source>
        <dbReference type="ARBA" id="ARBA00022989"/>
    </source>
</evidence>
<gene>
    <name evidence="8" type="ORF">CFN78_23430</name>
</gene>
<accession>A0A263CXL6</accession>
<keyword evidence="2 5" id="KW-0812">Transmembrane</keyword>
<evidence type="ECO:0000259" key="6">
    <source>
        <dbReference type="Pfam" id="PF05154"/>
    </source>
</evidence>
<evidence type="ECO:0000256" key="1">
    <source>
        <dbReference type="ARBA" id="ARBA00004141"/>
    </source>
</evidence>
<dbReference type="OrthoDB" id="2004788at2"/>
<organism evidence="8 9">
    <name type="scientific">Amycolatopsis antarctica</name>
    <dbReference type="NCBI Taxonomy" id="1854586"/>
    <lineage>
        <taxon>Bacteria</taxon>
        <taxon>Bacillati</taxon>
        <taxon>Actinomycetota</taxon>
        <taxon>Actinomycetes</taxon>
        <taxon>Pseudonocardiales</taxon>
        <taxon>Pseudonocardiaceae</taxon>
        <taxon>Amycolatopsis</taxon>
    </lineage>
</organism>
<feature type="domain" description="TM2" evidence="6">
    <location>
        <begin position="107"/>
        <end position="158"/>
    </location>
</feature>